<keyword evidence="1" id="KW-0732">Signal</keyword>
<name>A0A918WMG5_9BACT</name>
<dbReference type="EMBL" id="BMXI01000017">
    <property type="protein sequence ID" value="GHC63842.1"/>
    <property type="molecule type" value="Genomic_DNA"/>
</dbReference>
<reference evidence="2" key="1">
    <citation type="journal article" date="2014" name="Int. J. Syst. Evol. Microbiol.">
        <title>Complete genome sequence of Corynebacterium casei LMG S-19264T (=DSM 44701T), isolated from a smear-ripened cheese.</title>
        <authorList>
            <consortium name="US DOE Joint Genome Institute (JGI-PGF)"/>
            <person name="Walter F."/>
            <person name="Albersmeier A."/>
            <person name="Kalinowski J."/>
            <person name="Ruckert C."/>
        </authorList>
    </citation>
    <scope>NUCLEOTIDE SEQUENCE</scope>
    <source>
        <strain evidence="2">KCTC 12988</strain>
    </source>
</reference>
<dbReference type="InterPro" id="IPR014123">
    <property type="entry name" value="Superoxide_dismutase_Ni-type"/>
</dbReference>
<evidence type="ECO:0008006" key="4">
    <source>
        <dbReference type="Google" id="ProtNLM"/>
    </source>
</evidence>
<reference evidence="2" key="2">
    <citation type="submission" date="2020-09" db="EMBL/GenBank/DDBJ databases">
        <authorList>
            <person name="Sun Q."/>
            <person name="Kim S."/>
        </authorList>
    </citation>
    <scope>NUCLEOTIDE SEQUENCE</scope>
    <source>
        <strain evidence="2">KCTC 12988</strain>
    </source>
</reference>
<dbReference type="RefSeq" id="WP_189572795.1">
    <property type="nucleotide sequence ID" value="NZ_BMXI01000017.1"/>
</dbReference>
<sequence>MKKAILGTLAGLALLSSSQVGAHCQIPCGIYDDNNVIQSMHTDFVTIEKASKTIIELQKDPSANAHQLTRWIMNKESHAQSIQDKVLNYFLAQRLKPTTIDAEAEAYHEKLRLCHSIIVTAMKCKQSTDAAEVQKLHDLLHDFEKEFGTKEEAK</sequence>
<dbReference type="Proteomes" id="UP000644507">
    <property type="component" value="Unassembled WGS sequence"/>
</dbReference>
<dbReference type="Pfam" id="PF09055">
    <property type="entry name" value="Sod_Ni"/>
    <property type="match status" value="1"/>
</dbReference>
<evidence type="ECO:0000313" key="2">
    <source>
        <dbReference type="EMBL" id="GHC63842.1"/>
    </source>
</evidence>
<dbReference type="GO" id="GO:0016151">
    <property type="term" value="F:nickel cation binding"/>
    <property type="evidence" value="ECO:0007669"/>
    <property type="project" value="InterPro"/>
</dbReference>
<keyword evidence="3" id="KW-1185">Reference proteome</keyword>
<accession>A0A918WMG5</accession>
<evidence type="ECO:0000256" key="1">
    <source>
        <dbReference type="SAM" id="SignalP"/>
    </source>
</evidence>
<feature type="chain" id="PRO_5037701243" description="Superoxide dismutase" evidence="1">
    <location>
        <begin position="23"/>
        <end position="154"/>
    </location>
</feature>
<dbReference type="AlphaFoldDB" id="A0A918WMG5"/>
<protein>
    <recommendedName>
        <fullName evidence="4">Superoxide dismutase</fullName>
    </recommendedName>
</protein>
<proteinExistence type="predicted"/>
<dbReference type="GO" id="GO:0004784">
    <property type="term" value="F:superoxide dismutase activity"/>
    <property type="evidence" value="ECO:0007669"/>
    <property type="project" value="InterPro"/>
</dbReference>
<dbReference type="Gene3D" id="1.20.120.400">
    <property type="entry name" value="Nickel-containing superoxide dismutase"/>
    <property type="match status" value="1"/>
</dbReference>
<dbReference type="SUPFAM" id="SSF109770">
    <property type="entry name" value="Nickel-containing superoxide dismutase, NiSOD"/>
    <property type="match status" value="1"/>
</dbReference>
<organism evidence="2 3">
    <name type="scientific">Roseibacillus persicicus</name>
    <dbReference type="NCBI Taxonomy" id="454148"/>
    <lineage>
        <taxon>Bacteria</taxon>
        <taxon>Pseudomonadati</taxon>
        <taxon>Verrucomicrobiota</taxon>
        <taxon>Verrucomicrobiia</taxon>
        <taxon>Verrucomicrobiales</taxon>
        <taxon>Verrucomicrobiaceae</taxon>
        <taxon>Roseibacillus</taxon>
    </lineage>
</organism>
<dbReference type="InterPro" id="IPR036502">
    <property type="entry name" value="NiSOD_sf"/>
</dbReference>
<gene>
    <name evidence="2" type="ORF">GCM10007100_34280</name>
</gene>
<comment type="caution">
    <text evidence="2">The sequence shown here is derived from an EMBL/GenBank/DDBJ whole genome shotgun (WGS) entry which is preliminary data.</text>
</comment>
<feature type="signal peptide" evidence="1">
    <location>
        <begin position="1"/>
        <end position="22"/>
    </location>
</feature>
<evidence type="ECO:0000313" key="3">
    <source>
        <dbReference type="Proteomes" id="UP000644507"/>
    </source>
</evidence>